<proteinExistence type="predicted"/>
<evidence type="ECO:0000256" key="1">
    <source>
        <dbReference type="SAM" id="MobiDB-lite"/>
    </source>
</evidence>
<dbReference type="KEGG" id="hyh:D3Y59_17085"/>
<accession>A0A3B7R5A9</accession>
<feature type="region of interest" description="Disordered" evidence="1">
    <location>
        <begin position="19"/>
        <end position="68"/>
    </location>
</feature>
<feature type="compositionally biased region" description="Gly residues" evidence="1">
    <location>
        <begin position="58"/>
        <end position="68"/>
    </location>
</feature>
<reference evidence="2 3" key="1">
    <citation type="submission" date="2018-09" db="EMBL/GenBank/DDBJ databases">
        <title>Hymenobacter medium sp. nov., isolated from R2A medium.</title>
        <authorList>
            <person name="Yingchao G."/>
        </authorList>
    </citation>
    <scope>NUCLEOTIDE SEQUENCE [LARGE SCALE GENOMIC DNA]</scope>
    <source>
        <strain evidence="3">sh-6</strain>
    </source>
</reference>
<name>A0A3B7R5A9_9BACT</name>
<evidence type="ECO:0000313" key="2">
    <source>
        <dbReference type="EMBL" id="AYA38613.1"/>
    </source>
</evidence>
<keyword evidence="3" id="KW-1185">Reference proteome</keyword>
<dbReference type="AlphaFoldDB" id="A0A3B7R5A9"/>
<protein>
    <submittedName>
        <fullName evidence="2">Uncharacterized protein</fullName>
    </submittedName>
</protein>
<evidence type="ECO:0000313" key="3">
    <source>
        <dbReference type="Proteomes" id="UP000262802"/>
    </source>
</evidence>
<gene>
    <name evidence="2" type="ORF">D3Y59_17085</name>
</gene>
<dbReference type="EMBL" id="CP032317">
    <property type="protein sequence ID" value="AYA38613.1"/>
    <property type="molecule type" value="Genomic_DNA"/>
</dbReference>
<organism evidence="2 3">
    <name type="scientific">Hymenobacter oligotrophus</name>
    <dbReference type="NCBI Taxonomy" id="2319843"/>
    <lineage>
        <taxon>Bacteria</taxon>
        <taxon>Pseudomonadati</taxon>
        <taxon>Bacteroidota</taxon>
        <taxon>Cytophagia</taxon>
        <taxon>Cytophagales</taxon>
        <taxon>Hymenobacteraceae</taxon>
        <taxon>Hymenobacter</taxon>
    </lineage>
</organism>
<sequence length="68" mass="6558">MLELLLIALLKLGTLLGAGTTTQNATPNPAGGAAQSQSPQPTGPGTGTTPPPPSGTPSIGGNGWGETH</sequence>
<dbReference type="Proteomes" id="UP000262802">
    <property type="component" value="Chromosome"/>
</dbReference>